<organism evidence="2 3">
    <name type="scientific">Apilactobacillus bombintestini</name>
    <dbReference type="NCBI Taxonomy" id="2419772"/>
    <lineage>
        <taxon>Bacteria</taxon>
        <taxon>Bacillati</taxon>
        <taxon>Bacillota</taxon>
        <taxon>Bacilli</taxon>
        <taxon>Lactobacillales</taxon>
        <taxon>Lactobacillaceae</taxon>
        <taxon>Apilactobacillus</taxon>
    </lineage>
</organism>
<sequence>MKNTLVIGAHGHVGVQLVEKLGQDNHQVFAGVRSEKQFDEYADMKNVNPVLFDLTALPEEMAEVYRQRAIDEVVFSAGSGGATGDDQTLIIDLDGAIKSMEAAKIAGVKRYVMVSAMGADDRKFWPESGLHGYYIAKHYADEHLRHSDLDFTIVRPSALTNDAETSKVDVVEKRGSDMSIPRADVANFVMNVLDHDDSINKVYEITAGDHDIVDAFEN</sequence>
<keyword evidence="3" id="KW-1185">Reference proteome</keyword>
<accession>A0A387AS44</accession>
<evidence type="ECO:0000259" key="1">
    <source>
        <dbReference type="Pfam" id="PF13460"/>
    </source>
</evidence>
<evidence type="ECO:0000313" key="3">
    <source>
        <dbReference type="Proteomes" id="UP000272003"/>
    </source>
</evidence>
<name>A0A387AS44_9LACO</name>
<dbReference type="OrthoDB" id="9785372at2"/>
<dbReference type="PANTHER" id="PTHR15020:SF50">
    <property type="entry name" value="UPF0659 PROTEIN YMR090W"/>
    <property type="match status" value="1"/>
</dbReference>
<dbReference type="RefSeq" id="WP_120783975.1">
    <property type="nucleotide sequence ID" value="NZ_CP032626.1"/>
</dbReference>
<dbReference type="PANTHER" id="PTHR15020">
    <property type="entry name" value="FLAVIN REDUCTASE-RELATED"/>
    <property type="match status" value="1"/>
</dbReference>
<dbReference type="InterPro" id="IPR016040">
    <property type="entry name" value="NAD(P)-bd_dom"/>
</dbReference>
<dbReference type="Proteomes" id="UP000272003">
    <property type="component" value="Chromosome"/>
</dbReference>
<dbReference type="KEGG" id="abom:D7I45_01195"/>
<dbReference type="AlphaFoldDB" id="A0A387AS44"/>
<proteinExistence type="predicted"/>
<reference evidence="2 3" key="1">
    <citation type="submission" date="2018-09" db="EMBL/GenBank/DDBJ databases">
        <title>Genome sequencing of strain BHWM-4.</title>
        <authorList>
            <person name="Heo J."/>
            <person name="Kim S.-J."/>
            <person name="Kwon S.-W."/>
        </authorList>
    </citation>
    <scope>NUCLEOTIDE SEQUENCE [LARGE SCALE GENOMIC DNA]</scope>
    <source>
        <strain evidence="2 3">BHWM-4</strain>
    </source>
</reference>
<dbReference type="CDD" id="cd05243">
    <property type="entry name" value="SDR_a5"/>
    <property type="match status" value="1"/>
</dbReference>
<dbReference type="SUPFAM" id="SSF51735">
    <property type="entry name" value="NAD(P)-binding Rossmann-fold domains"/>
    <property type="match status" value="1"/>
</dbReference>
<dbReference type="Gene3D" id="3.40.50.720">
    <property type="entry name" value="NAD(P)-binding Rossmann-like Domain"/>
    <property type="match status" value="1"/>
</dbReference>
<protein>
    <submittedName>
        <fullName evidence="2">SDR family oxidoreductase</fullName>
    </submittedName>
</protein>
<dbReference type="EMBL" id="CP032626">
    <property type="protein sequence ID" value="AYF92201.1"/>
    <property type="molecule type" value="Genomic_DNA"/>
</dbReference>
<dbReference type="Pfam" id="PF13460">
    <property type="entry name" value="NAD_binding_10"/>
    <property type="match status" value="1"/>
</dbReference>
<evidence type="ECO:0000313" key="2">
    <source>
        <dbReference type="EMBL" id="AYF92201.1"/>
    </source>
</evidence>
<gene>
    <name evidence="2" type="ORF">D7I45_01195</name>
</gene>
<dbReference type="InterPro" id="IPR036291">
    <property type="entry name" value="NAD(P)-bd_dom_sf"/>
</dbReference>
<feature type="domain" description="NAD(P)-binding" evidence="1">
    <location>
        <begin position="8"/>
        <end position="195"/>
    </location>
</feature>